<keyword evidence="2" id="KW-0067">ATP-binding</keyword>
<comment type="caution">
    <text evidence="5">The sequence shown here is derived from an EMBL/GenBank/DDBJ whole genome shotgun (WGS) entry which is preliminary data.</text>
</comment>
<dbReference type="InterPro" id="IPR016032">
    <property type="entry name" value="Sig_transdc_resp-reg_C-effctor"/>
</dbReference>
<reference evidence="5" key="1">
    <citation type="submission" date="2021-06" db="EMBL/GenBank/DDBJ databases">
        <title>Sequencing of actinobacteria type strains.</title>
        <authorList>
            <person name="Nguyen G.-S."/>
            <person name="Wentzel A."/>
        </authorList>
    </citation>
    <scope>NUCLEOTIDE SEQUENCE</scope>
    <source>
        <strain evidence="5">P38-E01</strain>
    </source>
</reference>
<dbReference type="GO" id="GO:0004016">
    <property type="term" value="F:adenylate cyclase activity"/>
    <property type="evidence" value="ECO:0007669"/>
    <property type="project" value="TreeGrafter"/>
</dbReference>
<dbReference type="SUPFAM" id="SSF46894">
    <property type="entry name" value="C-terminal effector domain of the bipartite response regulators"/>
    <property type="match status" value="1"/>
</dbReference>
<evidence type="ECO:0000256" key="1">
    <source>
        <dbReference type="ARBA" id="ARBA00022741"/>
    </source>
</evidence>
<dbReference type="PROSITE" id="PS50043">
    <property type="entry name" value="HTH_LUXR_2"/>
    <property type="match status" value="1"/>
</dbReference>
<dbReference type="CDD" id="cd06170">
    <property type="entry name" value="LuxR_C_like"/>
    <property type="match status" value="1"/>
</dbReference>
<dbReference type="EMBL" id="JAELVF020000004">
    <property type="protein sequence ID" value="MBU7600379.1"/>
    <property type="molecule type" value="Genomic_DNA"/>
</dbReference>
<accession>A0A949N6U7</accession>
<dbReference type="InterPro" id="IPR000792">
    <property type="entry name" value="Tscrpt_reg_LuxR_C"/>
</dbReference>
<dbReference type="PRINTS" id="PR00038">
    <property type="entry name" value="HTHLUXR"/>
</dbReference>
<sequence length="993" mass="104164">MSDRASAVTSAPPLVGRARQMEALARHAAAARVGRPRLVLVDGPAGVGRTALLRAAADGPFAGMTVLHGSCRAADVATGYSGVRALCGRLGLTSRKGRTSPLLDGGARRALSALVTDPGDPDHPGAAPDTFSLLQGLYRLAVNLMAQGPLVLVLDDAHWCDERSLHWLDFLLRRADGLPLLVVAAHRTEAGVAAPDALADLAAHHLPESLRLGPLDASEVAELTAGHFPGDRPEPAFVGRLVSVTGGSPLAVVRLLSELRSAGLGPDEEGARRITEAGGKVVAASVHGVLANQPGWVREVLLALAVLGAEDTDHLAALAGLSALHVEEGVEILGRAGLVRTGRRDPVHELVRAAVLDSLGAAGVARLRLRAARLLSDIGRCPEETAVQLLAVPGPGDAWATSVLRAAATRAEQRGAAEAAARYLERVREADPDDPEVPARLGKALAETDPKRAVGLLQEAHARTTDVRARAATAVRLALTCLSVQRSPDGARVLTRALNDLDRELGSAPEPADRELRTLAESALLIVGADEKSTLPDVLRRTAGLTPPPGDTPAQRQQLAMLGVLAAVDGRHPAAESVRRARRALRAPGVPLGPSSLLPASLALSLADENRAADAALETVLRGSRDTAAVRTYGLALATRSLYRLENGAVADALADAQSSLEILGEERGDDSAVRPYTAYAAALAERGEAARAEDSLTAVRRPRLERFVWEYHWYLMARGRVRAVAGDPEGALAAYRSCGDSLEAAGLRNPVFAPWWLEAACLLAGLGRVEEAGEVAAHGAPLAEQWGTARALGYAALARGAATPGPAGMALLREAVALLEGSPARAQHARALLLLGRATLAGGSMREARGHLREAVALARRGGCVALAREAREDLVEAGGRMREITASPLDMLTGTERTVAGLVASGAGNREVAESLFVTVRTVELHLTSVYRKLGVGRRRDLTETLRAGGPPPVLPRVGVRSGELRRTPENKARRREEDRVARGNPVPMRS</sequence>
<evidence type="ECO:0000256" key="3">
    <source>
        <dbReference type="SAM" id="MobiDB-lite"/>
    </source>
</evidence>
<organism evidence="5 6">
    <name type="scientific">Streptomyces tardus</name>
    <dbReference type="NCBI Taxonomy" id="2780544"/>
    <lineage>
        <taxon>Bacteria</taxon>
        <taxon>Bacillati</taxon>
        <taxon>Actinomycetota</taxon>
        <taxon>Actinomycetes</taxon>
        <taxon>Kitasatosporales</taxon>
        <taxon>Streptomycetaceae</taxon>
        <taxon>Streptomyces</taxon>
    </lineage>
</organism>
<dbReference type="Pfam" id="PF13191">
    <property type="entry name" value="AAA_16"/>
    <property type="match status" value="1"/>
</dbReference>
<keyword evidence="1" id="KW-0547">Nucleotide-binding</keyword>
<evidence type="ECO:0000259" key="4">
    <source>
        <dbReference type="PROSITE" id="PS50043"/>
    </source>
</evidence>
<protein>
    <submittedName>
        <fullName evidence="5">AAA family ATPase</fullName>
    </submittedName>
</protein>
<dbReference type="Gene3D" id="1.10.10.10">
    <property type="entry name" value="Winged helix-like DNA-binding domain superfamily/Winged helix DNA-binding domain"/>
    <property type="match status" value="1"/>
</dbReference>
<dbReference type="PANTHER" id="PTHR16305:SF35">
    <property type="entry name" value="TRANSCRIPTIONAL ACTIVATOR DOMAIN"/>
    <property type="match status" value="1"/>
</dbReference>
<evidence type="ECO:0000313" key="6">
    <source>
        <dbReference type="Proteomes" id="UP000694501"/>
    </source>
</evidence>
<dbReference type="InterPro" id="IPR041664">
    <property type="entry name" value="AAA_16"/>
</dbReference>
<dbReference type="PANTHER" id="PTHR16305">
    <property type="entry name" value="TESTICULAR SOLUBLE ADENYLYL CYCLASE"/>
    <property type="match status" value="1"/>
</dbReference>
<dbReference type="Proteomes" id="UP000694501">
    <property type="component" value="Unassembled WGS sequence"/>
</dbReference>
<dbReference type="InterPro" id="IPR036388">
    <property type="entry name" value="WH-like_DNA-bd_sf"/>
</dbReference>
<feature type="compositionally biased region" description="Basic and acidic residues" evidence="3">
    <location>
        <begin position="965"/>
        <end position="984"/>
    </location>
</feature>
<gene>
    <name evidence="5" type="ORF">JGS22_022780</name>
</gene>
<feature type="region of interest" description="Disordered" evidence="3">
    <location>
        <begin position="945"/>
        <end position="993"/>
    </location>
</feature>
<feature type="domain" description="HTH luxR-type" evidence="4">
    <location>
        <begin position="887"/>
        <end position="952"/>
    </location>
</feature>
<dbReference type="SUPFAM" id="SSF52540">
    <property type="entry name" value="P-loop containing nucleoside triphosphate hydrolases"/>
    <property type="match status" value="1"/>
</dbReference>
<dbReference type="GO" id="GO:0005737">
    <property type="term" value="C:cytoplasm"/>
    <property type="evidence" value="ECO:0007669"/>
    <property type="project" value="TreeGrafter"/>
</dbReference>
<dbReference type="GO" id="GO:0003677">
    <property type="term" value="F:DNA binding"/>
    <property type="evidence" value="ECO:0007669"/>
    <property type="project" value="InterPro"/>
</dbReference>
<dbReference type="SMART" id="SM00421">
    <property type="entry name" value="HTH_LUXR"/>
    <property type="match status" value="1"/>
</dbReference>
<name>A0A949N6U7_9ACTN</name>
<dbReference type="InterPro" id="IPR011990">
    <property type="entry name" value="TPR-like_helical_dom_sf"/>
</dbReference>
<evidence type="ECO:0000313" key="5">
    <source>
        <dbReference type="EMBL" id="MBU7600379.1"/>
    </source>
</evidence>
<dbReference type="Pfam" id="PF00196">
    <property type="entry name" value="GerE"/>
    <property type="match status" value="1"/>
</dbReference>
<proteinExistence type="predicted"/>
<dbReference type="RefSeq" id="WP_211042576.1">
    <property type="nucleotide sequence ID" value="NZ_JAELVF020000004.1"/>
</dbReference>
<keyword evidence="6" id="KW-1185">Reference proteome</keyword>
<dbReference type="AlphaFoldDB" id="A0A949N6U7"/>
<dbReference type="Gene3D" id="1.25.40.10">
    <property type="entry name" value="Tetratricopeptide repeat domain"/>
    <property type="match status" value="1"/>
</dbReference>
<dbReference type="GO" id="GO:0005524">
    <property type="term" value="F:ATP binding"/>
    <property type="evidence" value="ECO:0007669"/>
    <property type="project" value="UniProtKB-KW"/>
</dbReference>
<dbReference type="GO" id="GO:0006355">
    <property type="term" value="P:regulation of DNA-templated transcription"/>
    <property type="evidence" value="ECO:0007669"/>
    <property type="project" value="InterPro"/>
</dbReference>
<dbReference type="PROSITE" id="PS00622">
    <property type="entry name" value="HTH_LUXR_1"/>
    <property type="match status" value="1"/>
</dbReference>
<dbReference type="InterPro" id="IPR027417">
    <property type="entry name" value="P-loop_NTPase"/>
</dbReference>
<evidence type="ECO:0000256" key="2">
    <source>
        <dbReference type="ARBA" id="ARBA00022840"/>
    </source>
</evidence>
<dbReference type="SUPFAM" id="SSF48452">
    <property type="entry name" value="TPR-like"/>
    <property type="match status" value="1"/>
</dbReference>